<feature type="domain" description="Polymerase nucleotidyl transferase" evidence="1">
    <location>
        <begin position="20"/>
        <end position="77"/>
    </location>
</feature>
<accession>A0A7C5TJK2</accession>
<evidence type="ECO:0000259" key="1">
    <source>
        <dbReference type="Pfam" id="PF01909"/>
    </source>
</evidence>
<comment type="caution">
    <text evidence="2">The sequence shown here is derived from an EMBL/GenBank/DDBJ whole genome shotgun (WGS) entry which is preliminary data.</text>
</comment>
<organism evidence="2">
    <name type="scientific">Ignisphaera aggregans</name>
    <dbReference type="NCBI Taxonomy" id="334771"/>
    <lineage>
        <taxon>Archaea</taxon>
        <taxon>Thermoproteota</taxon>
        <taxon>Thermoprotei</taxon>
        <taxon>Desulfurococcales</taxon>
        <taxon>Desulfurococcaceae</taxon>
        <taxon>Ignisphaera</taxon>
    </lineage>
</organism>
<dbReference type="PANTHER" id="PTHR37030:SF3">
    <property type="entry name" value="POLYMERASE NUCLEOTIDYL TRANSFERASE DOMAIN-CONTAINING PROTEIN"/>
    <property type="match status" value="1"/>
</dbReference>
<dbReference type="Pfam" id="PF01909">
    <property type="entry name" value="NTP_transf_2"/>
    <property type="match status" value="1"/>
</dbReference>
<dbReference type="InterPro" id="IPR043519">
    <property type="entry name" value="NT_sf"/>
</dbReference>
<proteinExistence type="predicted"/>
<dbReference type="EMBL" id="DRZI01000347">
    <property type="protein sequence ID" value="HHP82617.1"/>
    <property type="molecule type" value="Genomic_DNA"/>
</dbReference>
<dbReference type="AlphaFoldDB" id="A0A7C5TJK2"/>
<gene>
    <name evidence="2" type="ORF">ENM84_08170</name>
</gene>
<dbReference type="GO" id="GO:0016779">
    <property type="term" value="F:nucleotidyltransferase activity"/>
    <property type="evidence" value="ECO:0007669"/>
    <property type="project" value="InterPro"/>
</dbReference>
<protein>
    <recommendedName>
        <fullName evidence="1">Polymerase nucleotidyl transferase domain-containing protein</fullName>
    </recommendedName>
</protein>
<dbReference type="InterPro" id="IPR002934">
    <property type="entry name" value="Polymerase_NTP_transf_dom"/>
</dbReference>
<dbReference type="Gene3D" id="3.30.460.10">
    <property type="entry name" value="Beta Polymerase, domain 2"/>
    <property type="match status" value="1"/>
</dbReference>
<sequence>MSSWVKYHFNHLKKWREYAEKIAKAVEDIIPDADIYVIGGIAEDRTTIYSDIDILIATPSRILDNEAKKNLVVEVIERAIDRYNLPWDAPIEIHIADAKTLKEYLKTCRKIIPIRRTQVQQETDKASP</sequence>
<dbReference type="PANTHER" id="PTHR37030">
    <property type="entry name" value="NUCLEOTIDYLTRANSFERASE"/>
    <property type="match status" value="1"/>
</dbReference>
<reference evidence="2" key="1">
    <citation type="journal article" date="2020" name="mSystems">
        <title>Genome- and Community-Level Interaction Insights into Carbon Utilization and Element Cycling Functions of Hydrothermarchaeota in Hydrothermal Sediment.</title>
        <authorList>
            <person name="Zhou Z."/>
            <person name="Liu Y."/>
            <person name="Xu W."/>
            <person name="Pan J."/>
            <person name="Luo Z.H."/>
            <person name="Li M."/>
        </authorList>
    </citation>
    <scope>NUCLEOTIDE SEQUENCE [LARGE SCALE GENOMIC DNA]</scope>
    <source>
        <strain evidence="2">SpSt-1121</strain>
    </source>
</reference>
<name>A0A7C5TJK2_9CREN</name>
<evidence type="ECO:0000313" key="2">
    <source>
        <dbReference type="EMBL" id="HHP82617.1"/>
    </source>
</evidence>
<dbReference type="SUPFAM" id="SSF81301">
    <property type="entry name" value="Nucleotidyltransferase"/>
    <property type="match status" value="1"/>
</dbReference>